<dbReference type="EMBL" id="CCCS020000035">
    <property type="protein sequence ID" value="CDQ10451.1"/>
    <property type="molecule type" value="Genomic_DNA"/>
</dbReference>
<dbReference type="EMBL" id="LT841305">
    <property type="protein sequence ID" value="SMH64478.1"/>
    <property type="molecule type" value="Genomic_DNA"/>
</dbReference>
<dbReference type="Gene3D" id="3.40.50.300">
    <property type="entry name" value="P-loop containing nucleotide triphosphate hydrolases"/>
    <property type="match status" value="1"/>
</dbReference>
<dbReference type="PANTHER" id="PTHR34301">
    <property type="entry name" value="DNA-BINDING PROTEIN-RELATED"/>
    <property type="match status" value="1"/>
</dbReference>
<evidence type="ECO:0000313" key="2">
    <source>
        <dbReference type="EMBL" id="SMH64478.1"/>
    </source>
</evidence>
<protein>
    <submittedName>
        <fullName evidence="1">Conserved hypothethical protein</fullName>
    </submittedName>
</protein>
<evidence type="ECO:0000313" key="3">
    <source>
        <dbReference type="Proteomes" id="UP000193925"/>
    </source>
</evidence>
<dbReference type="RefSeq" id="WP_035192955.1">
    <property type="nucleotide sequence ID" value="NZ_CCCS020000035.1"/>
</dbReference>
<accession>A0A060UQB4</accession>
<dbReference type="SUPFAM" id="SSF52540">
    <property type="entry name" value="P-loop containing nucleoside triphosphate hydrolases"/>
    <property type="match status" value="1"/>
</dbReference>
<dbReference type="AlphaFoldDB" id="A0A060UQB4"/>
<reference evidence="1" key="2">
    <citation type="submission" date="2014-07" db="EMBL/GenBank/DDBJ databases">
        <title>Initial genome analysis of the psychrotolerant acidophile Acidithiobacillus ferrivorans CF27: insights into iron and sulfur oxidation pathways and into biofilm formation.</title>
        <authorList>
            <person name="Talla E."/>
            <person name="Hedrich S."/>
            <person name="Mangenot S."/>
            <person name="Ji B."/>
            <person name="Johnson D.B."/>
            <person name="Barbe V."/>
            <person name="Bonnefoy V."/>
        </authorList>
    </citation>
    <scope>NUCLEOTIDE SEQUENCE [LARGE SCALE GENOMIC DNA]</scope>
    <source>
        <strain evidence="1">CF27</strain>
    </source>
</reference>
<name>A0A060UQB4_9PROT</name>
<reference evidence="2 3" key="3">
    <citation type="submission" date="2017-03" db="EMBL/GenBank/DDBJ databases">
        <authorList>
            <person name="Regsiter A."/>
            <person name="William W."/>
        </authorList>
    </citation>
    <scope>NUCLEOTIDE SEQUENCE [LARGE SCALE GENOMIC DNA]</scope>
    <source>
        <strain evidence="2">PRJEB5721</strain>
    </source>
</reference>
<sequence>MDHSGFLFHRPQLAQQYVDSLEGRSIVDARSGLFLAAPRRTGKTTFVREDLLPTLVERGFTPVYVDLWTDRAQDPALLISGAIQAKLQEFSTVIQKLAQRVGSAQVTLFGTIALGLTQPGLPSNLPLAEALEALAIAAETPVALVIDEAQHALSTDAGLNAMFALKAARDRLMGGESGPLLVLVLTGSNRDKLAHLVRNKSQPFFGASITRFPLLEQNFVRAFTTHINRFLAADNQFSGEDLQEAFRLVGYRPELLQQLAAEIAVNGGAEQLRKDLQSGAHLLRQQIWKRMESEFTRLTVIQQAVLETLIEAGPGSNPFGEAFLQRCALKLGRTTAKLQMSSVQRAMDALREKNLVWRADWGEYVLEDESMADWHQGRRTPPE</sequence>
<dbReference type="Proteomes" id="UP000193925">
    <property type="component" value="Chromosome AFERRI"/>
</dbReference>
<dbReference type="InterPro" id="IPR027417">
    <property type="entry name" value="P-loop_NTPase"/>
</dbReference>
<proteinExistence type="predicted"/>
<reference evidence="1" key="1">
    <citation type="submission" date="2014-03" db="EMBL/GenBank/DDBJ databases">
        <authorList>
            <person name="Genoscope - CEA"/>
        </authorList>
    </citation>
    <scope>NUCLEOTIDE SEQUENCE [LARGE SCALE GENOMIC DNA]</scope>
    <source>
        <strain evidence="1">CF27</strain>
    </source>
</reference>
<keyword evidence="3" id="KW-1185">Reference proteome</keyword>
<gene>
    <name evidence="2" type="ORF">AFERRI_10511</name>
    <name evidence="1" type="ORF">AFERRI_400232</name>
</gene>
<organism evidence="1">
    <name type="scientific">Acidithiobacillus ferrivorans</name>
    <dbReference type="NCBI Taxonomy" id="160808"/>
    <lineage>
        <taxon>Bacteria</taxon>
        <taxon>Pseudomonadati</taxon>
        <taxon>Pseudomonadota</taxon>
        <taxon>Acidithiobacillia</taxon>
        <taxon>Acidithiobacillales</taxon>
        <taxon>Acidithiobacillaceae</taxon>
        <taxon>Acidithiobacillus</taxon>
    </lineage>
</organism>
<dbReference type="PANTHER" id="PTHR34301:SF8">
    <property type="entry name" value="ATPASE DOMAIN-CONTAINING PROTEIN"/>
    <property type="match status" value="1"/>
</dbReference>
<evidence type="ECO:0000313" key="1">
    <source>
        <dbReference type="EMBL" id="CDQ10451.1"/>
    </source>
</evidence>